<dbReference type="Proteomes" id="UP000238322">
    <property type="component" value="Unassembled WGS sequence"/>
</dbReference>
<name>A0A2S8FPH1_9BACT</name>
<dbReference type="InterPro" id="IPR018391">
    <property type="entry name" value="PQQ_b-propeller_rpt"/>
</dbReference>
<dbReference type="PROSITE" id="PS50005">
    <property type="entry name" value="TPR"/>
    <property type="match status" value="1"/>
</dbReference>
<dbReference type="EMBL" id="PUHY01000010">
    <property type="protein sequence ID" value="PQO34082.1"/>
    <property type="molecule type" value="Genomic_DNA"/>
</dbReference>
<reference evidence="4 5" key="1">
    <citation type="submission" date="2018-02" db="EMBL/GenBank/DDBJ databases">
        <title>Comparative genomes isolates from brazilian mangrove.</title>
        <authorList>
            <person name="Araujo J.E."/>
            <person name="Taketani R.G."/>
            <person name="Silva M.C.P."/>
            <person name="Loureco M.V."/>
            <person name="Andreote F.D."/>
        </authorList>
    </citation>
    <scope>NUCLEOTIDE SEQUENCE [LARGE SCALE GENOMIC DNA]</scope>
    <source>
        <strain evidence="4 5">Hex-1 MGV</strain>
    </source>
</reference>
<accession>A0A2S8FPH1</accession>
<dbReference type="InterPro" id="IPR015943">
    <property type="entry name" value="WD40/YVTN_repeat-like_dom_sf"/>
</dbReference>
<comment type="caution">
    <text evidence="4">The sequence shown here is derived from an EMBL/GenBank/DDBJ whole genome shotgun (WGS) entry which is preliminary data.</text>
</comment>
<dbReference type="Gene3D" id="2.130.10.10">
    <property type="entry name" value="YVTN repeat-like/Quinoprotein amine dehydrogenase"/>
    <property type="match status" value="2"/>
</dbReference>
<dbReference type="InterPro" id="IPR011047">
    <property type="entry name" value="Quinoprotein_ADH-like_sf"/>
</dbReference>
<keyword evidence="1" id="KW-0802">TPR repeat</keyword>
<gene>
    <name evidence="4" type="ORF">C5Y83_11085</name>
</gene>
<dbReference type="Gene3D" id="1.25.40.10">
    <property type="entry name" value="Tetratricopeptide repeat domain"/>
    <property type="match status" value="1"/>
</dbReference>
<dbReference type="SUPFAM" id="SSF50998">
    <property type="entry name" value="Quinoprotein alcohol dehydrogenase-like"/>
    <property type="match status" value="3"/>
</dbReference>
<feature type="domain" description="Pyrrolo-quinoline quinone repeat" evidence="3">
    <location>
        <begin position="638"/>
        <end position="756"/>
    </location>
</feature>
<dbReference type="RefSeq" id="WP_105329755.1">
    <property type="nucleotide sequence ID" value="NZ_PUHY01000010.1"/>
</dbReference>
<evidence type="ECO:0000313" key="5">
    <source>
        <dbReference type="Proteomes" id="UP000238322"/>
    </source>
</evidence>
<dbReference type="InterPro" id="IPR019734">
    <property type="entry name" value="TPR_rpt"/>
</dbReference>
<evidence type="ECO:0000313" key="4">
    <source>
        <dbReference type="EMBL" id="PQO34082.1"/>
    </source>
</evidence>
<evidence type="ECO:0000259" key="3">
    <source>
        <dbReference type="Pfam" id="PF13360"/>
    </source>
</evidence>
<feature type="region of interest" description="Disordered" evidence="2">
    <location>
        <begin position="1578"/>
        <end position="1606"/>
    </location>
</feature>
<dbReference type="InterPro" id="IPR011990">
    <property type="entry name" value="TPR-like_helical_dom_sf"/>
</dbReference>
<evidence type="ECO:0000256" key="2">
    <source>
        <dbReference type="SAM" id="MobiDB-lite"/>
    </source>
</evidence>
<proteinExistence type="predicted"/>
<dbReference type="InterPro" id="IPR002372">
    <property type="entry name" value="PQQ_rpt_dom"/>
</dbReference>
<protein>
    <recommendedName>
        <fullName evidence="3">Pyrrolo-quinoline quinone repeat domain-containing protein</fullName>
    </recommendedName>
</protein>
<feature type="domain" description="Pyrrolo-quinoline quinone repeat" evidence="3">
    <location>
        <begin position="487"/>
        <end position="618"/>
    </location>
</feature>
<feature type="repeat" description="TPR" evidence="1">
    <location>
        <begin position="808"/>
        <end position="841"/>
    </location>
</feature>
<evidence type="ECO:0000256" key="1">
    <source>
        <dbReference type="PROSITE-ProRule" id="PRU00339"/>
    </source>
</evidence>
<dbReference type="PANTHER" id="PTHR34512:SF30">
    <property type="entry name" value="OUTER MEMBRANE PROTEIN ASSEMBLY FACTOR BAMB"/>
    <property type="match status" value="1"/>
</dbReference>
<dbReference type="SMART" id="SM00564">
    <property type="entry name" value="PQQ"/>
    <property type="match status" value="5"/>
</dbReference>
<dbReference type="PANTHER" id="PTHR34512">
    <property type="entry name" value="CELL SURFACE PROTEIN"/>
    <property type="match status" value="1"/>
</dbReference>
<dbReference type="OrthoDB" id="242013at2"/>
<organism evidence="4 5">
    <name type="scientific">Blastopirellula marina</name>
    <dbReference type="NCBI Taxonomy" id="124"/>
    <lineage>
        <taxon>Bacteria</taxon>
        <taxon>Pseudomonadati</taxon>
        <taxon>Planctomycetota</taxon>
        <taxon>Planctomycetia</taxon>
        <taxon>Pirellulales</taxon>
        <taxon>Pirellulaceae</taxon>
        <taxon>Blastopirellula</taxon>
    </lineage>
</organism>
<sequence length="1606" mass="178530">MAGTPLVTDYLPSMEMQGTLMYRNLQIQPFASTLASVVRSGGGKLLALTLAVGLITSVTPTSLEAAPIPGLTYDLVLTTHAISQFGAEEQNDLESSFFLPIPREDRLRLVRIKEFTEEERWTDAAQELIELLAVEDSEDFLVPLETSDETTSESVKTSTLKMVKSLPSNVLEAYQLLVGGEPEAMLQDALTTDDHRELTNVARRFLFTPSGEKAAIILARKAMDARQWEGALLDLNRLDFKPDNSRRYRNETELMKAICLKEVGQADEAKEILERLKKEQLLDQLLPKSLIAKNNPVQILDQLTQIGSLSEFPPYAWTMFQGSESRTAPSRGSEPLQEIQWNARMAQSRQQQEDIQNSVQRFHDNRVPVFPAIHPVVVANQVIFRTPAGLLATDIHSGKVMWKFPWDTIDLDLSEDESDGVAALFPGLGKAFERAIWSDARSGLISSDGKRLFYVHEESNPSDEIGSILAQGALQPGGMFASQQNHLYCFDIEREGAILWQLGGVSSDPVQEENQLSEARFLGPPLPVGKDLFVLAGIIDEIRLLCLDPETGKINWTQQLARQTAASPGDLLANLLQAATPSHKGGILVCPTNTGAIVAVDLANRTLLWGFQYKEPNRNRPTRRITSNNQGDDFLAMADRWTDGTPIIHQGKVLITPTDSDYLYCIDLLTGEKLWERPRRDNIALATVEDGIALVVGKSSVTGVNIEDGEAAWTPEKSELPEQSLPSGFGFRLDGKYYLPTARNQIVPIDITTGHQDQPIEAVGELGNMVCYQDYVISVSPEYVTAYKQIDALRREVTARLETNPDDAEALRMLGKLQKHDGDLAFALESLQRSLELEDVEETRTQLVATGLAALNEDFVKFRDVVPQMNELASTLDEKISLARLTARGLHGEGKFKEALTHYFEFLDLTDEYLNSQVVPNDLIIRDFAPEIEVTADRWARGMISQLYDAMSPEEKTLANDEVQKRLTTLLEGEGDHTKALTRFVDRFPRFPVTTEARVELASDHLAAGRVMQGEAILRTLLTAEVADDQIAPLIYLEAKGLKQAGLTDESAKWFARLSNDYPNVAVDGSKTGRQVAALQQWDPVASAMVRGKPLWPYAEATASVKEIPNGGFTRVDYPIRLHEQNSQMRTDYSILLDSDANLVIVRDEFGNPVVRIPFTPQSGRKLYQPQIGALHATQIGHLLILSLGSELQAFNMMPRLPSDDSSRLLWNADLQNGLGGTTRRTREFDVYTKKSNPFADMERTARDVTTHKPIGQFVCNEDLICYQVGSRLFCRDPETGVIYWERDGIELGCELVLTGKHIIAIPEDEQSQRGEVGLTVNAMVLSADNGELLDTIELPSSDRVWTIREGVVLAWEKLPTEGPQGLEAFDAVTGKKVWSRSYEADSATKGVLLQRKPSLITLDKTGQLEVINIPDGKVLHENALAQKGEAIQLKAVESDDQYLLAIYRDINPRPHFRSIPYDNSEKLLRGEIYAFNSETNEPQWDNPALVHDNYLLESFQSSGLPVIALVARLHRPDARTPQMNSALEVLLLDKRDGRALYRQEFSELSVTFSLTGNPTDSSIQLKLATREITLNFDPTKAPAPAPPAATEVDFSFPAGDGEEKK</sequence>
<dbReference type="Pfam" id="PF13360">
    <property type="entry name" value="PQQ_2"/>
    <property type="match status" value="2"/>
</dbReference>